<feature type="transmembrane region" description="Helical" evidence="1">
    <location>
        <begin position="6"/>
        <end position="31"/>
    </location>
</feature>
<comment type="caution">
    <text evidence="2">The sequence shown here is derived from an EMBL/GenBank/DDBJ whole genome shotgun (WGS) entry which is preliminary data.</text>
</comment>
<evidence type="ECO:0000313" key="3">
    <source>
        <dbReference type="Proteomes" id="UP000581087"/>
    </source>
</evidence>
<accession>A0A852SH24</accession>
<keyword evidence="1" id="KW-1133">Transmembrane helix</keyword>
<name>A0A852SH24_9MICO</name>
<dbReference type="EMBL" id="JACCBI010000001">
    <property type="protein sequence ID" value="NYD66049.1"/>
    <property type="molecule type" value="Genomic_DNA"/>
</dbReference>
<keyword evidence="1" id="KW-0472">Membrane</keyword>
<evidence type="ECO:0000256" key="1">
    <source>
        <dbReference type="SAM" id="Phobius"/>
    </source>
</evidence>
<evidence type="ECO:0000313" key="2">
    <source>
        <dbReference type="EMBL" id="NYD66049.1"/>
    </source>
</evidence>
<keyword evidence="1" id="KW-0812">Transmembrane</keyword>
<reference evidence="2 3" key="1">
    <citation type="submission" date="2020-07" db="EMBL/GenBank/DDBJ databases">
        <title>Sequencing the genomes of 1000 actinobacteria strains.</title>
        <authorList>
            <person name="Klenk H.-P."/>
        </authorList>
    </citation>
    <scope>NUCLEOTIDE SEQUENCE [LARGE SCALE GENOMIC DNA]</scope>
    <source>
        <strain evidence="2 3">DSM 23870</strain>
    </source>
</reference>
<organism evidence="2 3">
    <name type="scientific">Agromyces atrinae</name>
    <dbReference type="NCBI Taxonomy" id="592376"/>
    <lineage>
        <taxon>Bacteria</taxon>
        <taxon>Bacillati</taxon>
        <taxon>Actinomycetota</taxon>
        <taxon>Actinomycetes</taxon>
        <taxon>Micrococcales</taxon>
        <taxon>Microbacteriaceae</taxon>
        <taxon>Agromyces</taxon>
    </lineage>
</organism>
<proteinExistence type="predicted"/>
<dbReference type="Proteomes" id="UP000581087">
    <property type="component" value="Unassembled WGS sequence"/>
</dbReference>
<dbReference type="AlphaFoldDB" id="A0A852SH24"/>
<sequence length="40" mass="4358">MNFDTPGGIVLIVLAVVSILGALTLTVMHLVRTFRDDDED</sequence>
<gene>
    <name evidence="2" type="ORF">BJ972_000568</name>
</gene>
<dbReference type="RefSeq" id="WP_257022685.1">
    <property type="nucleotide sequence ID" value="NZ_JACCBI010000001.1"/>
</dbReference>
<protein>
    <submittedName>
        <fullName evidence="2">Type II secretory pathway pseudopilin PulG</fullName>
    </submittedName>
</protein>